<sequence>MKRIYISIFAVSLAFSLLAPFQLNAAVAYQKGMKTIEFTGRCSENRPRDRTIHLQAIESAKKA</sequence>
<proteinExistence type="predicted"/>
<reference evidence="1" key="1">
    <citation type="submission" date="2018-05" db="EMBL/GenBank/DDBJ databases">
        <authorList>
            <person name="Lanie J.A."/>
            <person name="Ng W.-L."/>
            <person name="Kazmierczak K.M."/>
            <person name="Andrzejewski T.M."/>
            <person name="Davidsen T.M."/>
            <person name="Wayne K.J."/>
            <person name="Tettelin H."/>
            <person name="Glass J.I."/>
            <person name="Rusch D."/>
            <person name="Podicherti R."/>
            <person name="Tsui H.-C.T."/>
            <person name="Winkler M.E."/>
        </authorList>
    </citation>
    <scope>NUCLEOTIDE SEQUENCE</scope>
</reference>
<evidence type="ECO:0000313" key="1">
    <source>
        <dbReference type="EMBL" id="SVC36031.1"/>
    </source>
</evidence>
<protein>
    <submittedName>
        <fullName evidence="1">Uncharacterized protein</fullName>
    </submittedName>
</protein>
<name>A0A382LMB5_9ZZZZ</name>
<organism evidence="1">
    <name type="scientific">marine metagenome</name>
    <dbReference type="NCBI Taxonomy" id="408172"/>
    <lineage>
        <taxon>unclassified sequences</taxon>
        <taxon>metagenomes</taxon>
        <taxon>ecological metagenomes</taxon>
    </lineage>
</organism>
<accession>A0A382LMB5</accession>
<dbReference type="AlphaFoldDB" id="A0A382LMB5"/>
<feature type="non-terminal residue" evidence="1">
    <location>
        <position position="63"/>
    </location>
</feature>
<gene>
    <name evidence="1" type="ORF">METZ01_LOCUS288885</name>
</gene>
<dbReference type="EMBL" id="UINC01087032">
    <property type="protein sequence ID" value="SVC36031.1"/>
    <property type="molecule type" value="Genomic_DNA"/>
</dbReference>